<organism evidence="14 15">
    <name type="scientific">Stachybotrys elegans</name>
    <dbReference type="NCBI Taxonomy" id="80388"/>
    <lineage>
        <taxon>Eukaryota</taxon>
        <taxon>Fungi</taxon>
        <taxon>Dikarya</taxon>
        <taxon>Ascomycota</taxon>
        <taxon>Pezizomycotina</taxon>
        <taxon>Sordariomycetes</taxon>
        <taxon>Hypocreomycetidae</taxon>
        <taxon>Hypocreales</taxon>
        <taxon>Stachybotryaceae</taxon>
        <taxon>Stachybotrys</taxon>
    </lineage>
</organism>
<dbReference type="OrthoDB" id="10256524at2759"/>
<gene>
    <name evidence="14" type="ORF">B0I35DRAFT_363865</name>
</gene>
<evidence type="ECO:0000256" key="2">
    <source>
        <dbReference type="ARBA" id="ARBA00022512"/>
    </source>
</evidence>
<dbReference type="PANTHER" id="PTHR43806:SF66">
    <property type="entry name" value="SERIN ENDOPEPTIDASE"/>
    <property type="match status" value="1"/>
</dbReference>
<dbReference type="AlphaFoldDB" id="A0A8K0SCQ0"/>
<comment type="similarity">
    <text evidence="1 8 9">Belongs to the peptidase S8 family.</text>
</comment>
<name>A0A8K0SCQ0_9HYPO</name>
<dbReference type="Gene3D" id="3.40.50.200">
    <property type="entry name" value="Peptidase S8/S53 domain"/>
    <property type="match status" value="2"/>
</dbReference>
<dbReference type="GO" id="GO:0016020">
    <property type="term" value="C:membrane"/>
    <property type="evidence" value="ECO:0007669"/>
    <property type="project" value="InterPro"/>
</dbReference>
<dbReference type="EMBL" id="JAGPNK010000026">
    <property type="protein sequence ID" value="KAH7304020.1"/>
    <property type="molecule type" value="Genomic_DNA"/>
</dbReference>
<keyword evidence="15" id="KW-1185">Reference proteome</keyword>
<dbReference type="Pfam" id="PF00082">
    <property type="entry name" value="Peptidase_S8"/>
    <property type="match status" value="1"/>
</dbReference>
<feature type="active site" description="Charge relay system" evidence="7 8">
    <location>
        <position position="538"/>
    </location>
</feature>
<dbReference type="Gene3D" id="3.50.30.30">
    <property type="match status" value="1"/>
</dbReference>
<evidence type="ECO:0000313" key="15">
    <source>
        <dbReference type="Proteomes" id="UP000813444"/>
    </source>
</evidence>
<feature type="active site" description="Charge relay system" evidence="7 8">
    <location>
        <position position="214"/>
    </location>
</feature>
<evidence type="ECO:0000256" key="3">
    <source>
        <dbReference type="ARBA" id="ARBA00022670"/>
    </source>
</evidence>
<dbReference type="Pfam" id="PF06280">
    <property type="entry name" value="fn3_5"/>
    <property type="match status" value="1"/>
</dbReference>
<evidence type="ECO:0000259" key="12">
    <source>
        <dbReference type="Pfam" id="PF02225"/>
    </source>
</evidence>
<dbReference type="InterPro" id="IPR010435">
    <property type="entry name" value="C5a/SBT2-like_Fn3"/>
</dbReference>
<feature type="domain" description="C5a peptidase/Subtilisin-like protease SBT2-like Fn3-like" evidence="13">
    <location>
        <begin position="617"/>
        <end position="729"/>
    </location>
</feature>
<dbReference type="CDD" id="cd07489">
    <property type="entry name" value="Peptidases_S8_5"/>
    <property type="match status" value="1"/>
</dbReference>
<evidence type="ECO:0000259" key="11">
    <source>
        <dbReference type="Pfam" id="PF00082"/>
    </source>
</evidence>
<dbReference type="InterPro" id="IPR022398">
    <property type="entry name" value="Peptidase_S8_His-AS"/>
</dbReference>
<evidence type="ECO:0000256" key="10">
    <source>
        <dbReference type="SAM" id="SignalP"/>
    </source>
</evidence>
<dbReference type="PRINTS" id="PR00723">
    <property type="entry name" value="SUBTILISIN"/>
</dbReference>
<feature type="active site" description="Charge relay system" evidence="7 8">
    <location>
        <position position="165"/>
    </location>
</feature>
<dbReference type="InterPro" id="IPR050131">
    <property type="entry name" value="Peptidase_S8_subtilisin-like"/>
</dbReference>
<dbReference type="PROSITE" id="PS00138">
    <property type="entry name" value="SUBTILASE_SER"/>
    <property type="match status" value="1"/>
</dbReference>
<reference evidence="14" key="1">
    <citation type="journal article" date="2021" name="Nat. Commun.">
        <title>Genetic determinants of endophytism in the Arabidopsis root mycobiome.</title>
        <authorList>
            <person name="Mesny F."/>
            <person name="Miyauchi S."/>
            <person name="Thiergart T."/>
            <person name="Pickel B."/>
            <person name="Atanasova L."/>
            <person name="Karlsson M."/>
            <person name="Huettel B."/>
            <person name="Barry K.W."/>
            <person name="Haridas S."/>
            <person name="Chen C."/>
            <person name="Bauer D."/>
            <person name="Andreopoulos W."/>
            <person name="Pangilinan J."/>
            <person name="LaButti K."/>
            <person name="Riley R."/>
            <person name="Lipzen A."/>
            <person name="Clum A."/>
            <person name="Drula E."/>
            <person name="Henrissat B."/>
            <person name="Kohler A."/>
            <person name="Grigoriev I.V."/>
            <person name="Martin F.M."/>
            <person name="Hacquard S."/>
        </authorList>
    </citation>
    <scope>NUCLEOTIDE SEQUENCE</scope>
    <source>
        <strain evidence="14">MPI-CAGE-CH-0235</strain>
    </source>
</reference>
<dbReference type="PROSITE" id="PS00136">
    <property type="entry name" value="SUBTILASE_ASP"/>
    <property type="match status" value="1"/>
</dbReference>
<proteinExistence type="inferred from homology"/>
<comment type="caution">
    <text evidence="14">The sequence shown here is derived from an EMBL/GenBank/DDBJ whole genome shotgun (WGS) entry which is preliminary data.</text>
</comment>
<dbReference type="SUPFAM" id="SSF52743">
    <property type="entry name" value="Subtilisin-like"/>
    <property type="match status" value="1"/>
</dbReference>
<dbReference type="InterPro" id="IPR003137">
    <property type="entry name" value="PA_domain"/>
</dbReference>
<evidence type="ECO:0000256" key="5">
    <source>
        <dbReference type="ARBA" id="ARBA00022801"/>
    </source>
</evidence>
<evidence type="ECO:0000256" key="1">
    <source>
        <dbReference type="ARBA" id="ARBA00011073"/>
    </source>
</evidence>
<feature type="domain" description="Peptidase S8/S53" evidence="11">
    <location>
        <begin position="156"/>
        <end position="574"/>
    </location>
</feature>
<keyword evidence="3 8" id="KW-0645">Protease</keyword>
<dbReference type="InterPro" id="IPR034187">
    <property type="entry name" value="Peptidases_S8_5"/>
</dbReference>
<dbReference type="InterPro" id="IPR023828">
    <property type="entry name" value="Peptidase_S8_Ser-AS"/>
</dbReference>
<keyword evidence="6 8" id="KW-0720">Serine protease</keyword>
<dbReference type="InterPro" id="IPR036852">
    <property type="entry name" value="Peptidase_S8/S53_dom_sf"/>
</dbReference>
<dbReference type="CDD" id="cd02124">
    <property type="entry name" value="PA_PoS1_like"/>
    <property type="match status" value="1"/>
</dbReference>
<dbReference type="Pfam" id="PF02225">
    <property type="entry name" value="PA"/>
    <property type="match status" value="1"/>
</dbReference>
<keyword evidence="2" id="KW-0134">Cell wall</keyword>
<evidence type="ECO:0000256" key="7">
    <source>
        <dbReference type="PIRSR" id="PIRSR615500-1"/>
    </source>
</evidence>
<evidence type="ECO:0000256" key="8">
    <source>
        <dbReference type="PROSITE-ProRule" id="PRU01240"/>
    </source>
</evidence>
<evidence type="ECO:0000313" key="14">
    <source>
        <dbReference type="EMBL" id="KAH7304020.1"/>
    </source>
</evidence>
<evidence type="ECO:0000256" key="6">
    <source>
        <dbReference type="ARBA" id="ARBA00022825"/>
    </source>
</evidence>
<dbReference type="Proteomes" id="UP000813444">
    <property type="component" value="Unassembled WGS sequence"/>
</dbReference>
<accession>A0A8K0SCQ0</accession>
<dbReference type="PANTHER" id="PTHR43806">
    <property type="entry name" value="PEPTIDASE S8"/>
    <property type="match status" value="1"/>
</dbReference>
<evidence type="ECO:0000256" key="4">
    <source>
        <dbReference type="ARBA" id="ARBA00022729"/>
    </source>
</evidence>
<sequence>MHCSAPLLSLLVATLCAVVAAESGTEKLAIGSPKVIPGRFLVEFDDDYNNDQFRVQAEPEYETRVELRYTLFRGVSIQLNDVDTAEEKAVQLASLPSVKNIWPVYVIELPELELEEVVSAGVSAHSQLKRSGKTSLSNAPHVMTQIDKMHAEGITGKGIKIAVIDSGIEYTHPALGGCFGEGCLVTSGYDFVGDDFTGYNNAMPDNDPMDCRGHGTHVAGIISAQENEFGIFGAAPGAVLSAYRVFGCTGVTTSDIIIAAYNAAYEDGADIITASLSARSGWSSSHWNDPISRIVERGIPCLASAGNTGDSGLFDVGNPGAAKGVTAVASFENTVRPTEQFKGYHIIDKASPVSFPIHHGRPGDWDGVERPLWATGYNLSTTVDGCEPLSDDTPDLSQYVVLLRRADCSYSDQAQNVADKGAKFLIIYNNEPGFNFIFLDGIEGIQGVAGISMELGETWIKALEAGSTVMTDILASDNPERYFIFDPDYDEAGTVSYWSSMGPSYEMNAGPNFGAPGGAILSTVPVSQGSFGVKSGTSMACPLAAAAYALIAEARGKLEPAVVADVLASTAKAQAYYNIMDQTFEDWLTSPVQQGAGLIQVYDAAHATTLVTPTSLSFNDADHFIETLNFTLTNSAKNEISYDLLHTPSRSLYVLEPDGIKHSTWDVGNVNVHAEILISSSRVVVGPGESTTIEVTAIPPQGLDLKRMPLWSGYISINGSDGSSLSLTYQGLQGSLYNATVIRDDDLWIASSSAWTLDPVPDNTIFTLPPPGTPWSWEYNYPLVIMTLHWGSRIITADIVPLTTCPPNTTIQARGMETIGQLVGYPQLWSPHGETSVTWEGSLADGLYAPPGRYKVVVRALRIHGNESEDEDWFMAESQPFQIKYLETVGGDDDGTGDDAPSQ</sequence>
<keyword evidence="5 8" id="KW-0378">Hydrolase</keyword>
<dbReference type="InterPro" id="IPR015500">
    <property type="entry name" value="Peptidase_S8_subtilisin-rel"/>
</dbReference>
<feature type="domain" description="PA" evidence="12">
    <location>
        <begin position="383"/>
        <end position="438"/>
    </location>
</feature>
<dbReference type="PROSITE" id="PS51892">
    <property type="entry name" value="SUBTILASE"/>
    <property type="match status" value="1"/>
</dbReference>
<dbReference type="PROSITE" id="PS00137">
    <property type="entry name" value="SUBTILASE_HIS"/>
    <property type="match status" value="1"/>
</dbReference>
<evidence type="ECO:0000259" key="13">
    <source>
        <dbReference type="Pfam" id="PF06280"/>
    </source>
</evidence>
<protein>
    <submittedName>
        <fullName evidence="14">Peptidase S8/S53 domain-containing protein</fullName>
    </submittedName>
</protein>
<feature type="chain" id="PRO_5035455671" evidence="10">
    <location>
        <begin position="22"/>
        <end position="903"/>
    </location>
</feature>
<dbReference type="GO" id="GO:0004252">
    <property type="term" value="F:serine-type endopeptidase activity"/>
    <property type="evidence" value="ECO:0007669"/>
    <property type="project" value="UniProtKB-UniRule"/>
</dbReference>
<feature type="signal peptide" evidence="10">
    <location>
        <begin position="1"/>
        <end position="21"/>
    </location>
</feature>
<dbReference type="GO" id="GO:0006508">
    <property type="term" value="P:proteolysis"/>
    <property type="evidence" value="ECO:0007669"/>
    <property type="project" value="UniProtKB-KW"/>
</dbReference>
<dbReference type="InterPro" id="IPR000209">
    <property type="entry name" value="Peptidase_S8/S53_dom"/>
</dbReference>
<keyword evidence="2" id="KW-0964">Secreted</keyword>
<keyword evidence="4 10" id="KW-0732">Signal</keyword>
<dbReference type="InterPro" id="IPR023827">
    <property type="entry name" value="Peptidase_S8_Asp-AS"/>
</dbReference>
<evidence type="ECO:0000256" key="9">
    <source>
        <dbReference type="RuleBase" id="RU003355"/>
    </source>
</evidence>